<feature type="compositionally biased region" description="Basic residues" evidence="1">
    <location>
        <begin position="71"/>
        <end position="83"/>
    </location>
</feature>
<organism evidence="2">
    <name type="scientific">marine sediment metagenome</name>
    <dbReference type="NCBI Taxonomy" id="412755"/>
    <lineage>
        <taxon>unclassified sequences</taxon>
        <taxon>metagenomes</taxon>
        <taxon>ecological metagenomes</taxon>
    </lineage>
</organism>
<reference evidence="2" key="1">
    <citation type="journal article" date="2015" name="Nature">
        <title>Complex archaea that bridge the gap between prokaryotes and eukaryotes.</title>
        <authorList>
            <person name="Spang A."/>
            <person name="Saw J.H."/>
            <person name="Jorgensen S.L."/>
            <person name="Zaremba-Niedzwiedzka K."/>
            <person name="Martijn J."/>
            <person name="Lind A.E."/>
            <person name="van Eijk R."/>
            <person name="Schleper C."/>
            <person name="Guy L."/>
            <person name="Ettema T.J."/>
        </authorList>
    </citation>
    <scope>NUCLEOTIDE SEQUENCE</scope>
</reference>
<comment type="caution">
    <text evidence="2">The sequence shown here is derived from an EMBL/GenBank/DDBJ whole genome shotgun (WGS) entry which is preliminary data.</text>
</comment>
<dbReference type="EMBL" id="LAZR01061393">
    <property type="protein sequence ID" value="KKK63669.1"/>
    <property type="molecule type" value="Genomic_DNA"/>
</dbReference>
<feature type="region of interest" description="Disordered" evidence="1">
    <location>
        <begin position="64"/>
        <end position="83"/>
    </location>
</feature>
<accession>A0A0F8ZB23</accession>
<dbReference type="Pfam" id="PF11450">
    <property type="entry name" value="DUF3008"/>
    <property type="match status" value="1"/>
</dbReference>
<gene>
    <name evidence="2" type="ORF">LCGC14_2991970</name>
</gene>
<protein>
    <recommendedName>
        <fullName evidence="3">DUF3008 domain-containing protein</fullName>
    </recommendedName>
</protein>
<evidence type="ECO:0000256" key="1">
    <source>
        <dbReference type="SAM" id="MobiDB-lite"/>
    </source>
</evidence>
<proteinExistence type="predicted"/>
<evidence type="ECO:0000313" key="2">
    <source>
        <dbReference type="EMBL" id="KKK63669.1"/>
    </source>
</evidence>
<feature type="region of interest" description="Disordered" evidence="1">
    <location>
        <begin position="1"/>
        <end position="31"/>
    </location>
</feature>
<name>A0A0F8ZB23_9ZZZZ</name>
<dbReference type="InterPro" id="IPR021553">
    <property type="entry name" value="DUF3008"/>
</dbReference>
<dbReference type="AlphaFoldDB" id="A0A0F8ZB23"/>
<evidence type="ECO:0008006" key="3">
    <source>
        <dbReference type="Google" id="ProtNLM"/>
    </source>
</evidence>
<sequence length="83" mass="8918">MPATSEPQRKAAGAALAVKQGKAPASGLRGASKRMLSMPRSSLEHLASKPVKPQTTTAAAHLKREFAAGPKHVKKHRKTRRKK</sequence>